<evidence type="ECO:0000259" key="1">
    <source>
        <dbReference type="Pfam" id="PF00501"/>
    </source>
</evidence>
<dbReference type="Pfam" id="PF13193">
    <property type="entry name" value="AMP-binding_C"/>
    <property type="match status" value="1"/>
</dbReference>
<dbReference type="EMBL" id="CP031165">
    <property type="protein sequence ID" value="AXV09263.1"/>
    <property type="molecule type" value="Genomic_DNA"/>
</dbReference>
<feature type="domain" description="AMP-binding enzyme C-terminal" evidence="2">
    <location>
        <begin position="307"/>
        <end position="381"/>
    </location>
</feature>
<reference evidence="3 4" key="1">
    <citation type="submission" date="2018-09" db="EMBL/GenBank/DDBJ databases">
        <title>Complete genome sequence of Euzebya sp. DY32-46 isolated from seawater of Pacific Ocean.</title>
        <authorList>
            <person name="Xu L."/>
            <person name="Wu Y.-H."/>
            <person name="Xu X.-W."/>
        </authorList>
    </citation>
    <scope>NUCLEOTIDE SEQUENCE [LARGE SCALE GENOMIC DNA]</scope>
    <source>
        <strain evidence="3 4">DY32-46</strain>
    </source>
</reference>
<sequence>MTHDGSATHGSGRLLLAVEATPEKMDAALRDAWAGGPAVLPLDPRLPPRARGGLVADLKPGAIVKPGGLIALPGGQPVPDDTVVVVPTSGSTGKPKGVMLSRSAVEASTTLGLDATGSDPDVPWLCCLPTSHVAGVLVLLRAIVTGTPAVLHDGFDVEAIRALDGPVHLAVVPTMLRRLLDAGADPDGWGTVLVGGARLTDGLVERVPGLTTTYGSSETSGGCVYDGVPLPGVDVGTTDDGRLTIGGPTLMTGYRTTTPGTGQGLVDGRFVTSDVGEVGADGRVTVIGRADDVIVTGGEKVVAASVASLLEQHPAIAEAEVVGVPDAEWGQRAVAVVVPDQVGAVLSLAILRSFVAERMPRYAAPRDLVVVNALPRLPSGKVDRLALQRAVAAEAQ</sequence>
<dbReference type="InterPro" id="IPR025110">
    <property type="entry name" value="AMP-bd_C"/>
</dbReference>
<evidence type="ECO:0000313" key="4">
    <source>
        <dbReference type="Proteomes" id="UP000264006"/>
    </source>
</evidence>
<dbReference type="Gene3D" id="3.40.50.12780">
    <property type="entry name" value="N-terminal domain of ligase-like"/>
    <property type="match status" value="1"/>
</dbReference>
<dbReference type="SUPFAM" id="SSF56801">
    <property type="entry name" value="Acetyl-CoA synthetase-like"/>
    <property type="match status" value="1"/>
</dbReference>
<dbReference type="InterPro" id="IPR045851">
    <property type="entry name" value="AMP-bd_C_sf"/>
</dbReference>
<dbReference type="KEGG" id="euz:DVS28_a4602"/>
<dbReference type="PANTHER" id="PTHR43767:SF1">
    <property type="entry name" value="NONRIBOSOMAL PEPTIDE SYNTHASE PES1 (EUROFUNG)-RELATED"/>
    <property type="match status" value="1"/>
</dbReference>
<organism evidence="3 4">
    <name type="scientific">Euzebya pacifica</name>
    <dbReference type="NCBI Taxonomy" id="1608957"/>
    <lineage>
        <taxon>Bacteria</taxon>
        <taxon>Bacillati</taxon>
        <taxon>Actinomycetota</taxon>
        <taxon>Nitriliruptoria</taxon>
        <taxon>Euzebyales</taxon>
    </lineage>
</organism>
<name>A0A346Y466_9ACTN</name>
<dbReference type="PANTHER" id="PTHR43767">
    <property type="entry name" value="LONG-CHAIN-FATTY-ACID--COA LIGASE"/>
    <property type="match status" value="1"/>
</dbReference>
<keyword evidence="4" id="KW-1185">Reference proteome</keyword>
<dbReference type="InterPro" id="IPR050237">
    <property type="entry name" value="ATP-dep_AMP-bd_enzyme"/>
</dbReference>
<gene>
    <name evidence="3" type="ORF">DVS28_a4602</name>
</gene>
<protein>
    <submittedName>
        <fullName evidence="3">O-succinylbenzoic acid--CoA ligase</fullName>
    </submittedName>
</protein>
<dbReference type="Proteomes" id="UP000264006">
    <property type="component" value="Chromosome"/>
</dbReference>
<dbReference type="InterPro" id="IPR000873">
    <property type="entry name" value="AMP-dep_synth/lig_dom"/>
</dbReference>
<dbReference type="PROSITE" id="PS00455">
    <property type="entry name" value="AMP_BINDING"/>
    <property type="match status" value="1"/>
</dbReference>
<dbReference type="AlphaFoldDB" id="A0A346Y466"/>
<accession>A0A346Y466</accession>
<keyword evidence="3" id="KW-0436">Ligase</keyword>
<dbReference type="Gene3D" id="3.30.300.30">
    <property type="match status" value="1"/>
</dbReference>
<evidence type="ECO:0000313" key="3">
    <source>
        <dbReference type="EMBL" id="AXV09263.1"/>
    </source>
</evidence>
<dbReference type="GO" id="GO:0016878">
    <property type="term" value="F:acid-thiol ligase activity"/>
    <property type="evidence" value="ECO:0007669"/>
    <property type="project" value="UniProtKB-ARBA"/>
</dbReference>
<dbReference type="InterPro" id="IPR042099">
    <property type="entry name" value="ANL_N_sf"/>
</dbReference>
<proteinExistence type="predicted"/>
<evidence type="ECO:0000259" key="2">
    <source>
        <dbReference type="Pfam" id="PF13193"/>
    </source>
</evidence>
<feature type="domain" description="AMP-dependent synthetase/ligase" evidence="1">
    <location>
        <begin position="76"/>
        <end position="254"/>
    </location>
</feature>
<dbReference type="InterPro" id="IPR020845">
    <property type="entry name" value="AMP-binding_CS"/>
</dbReference>
<dbReference type="Pfam" id="PF00501">
    <property type="entry name" value="AMP-binding"/>
    <property type="match status" value="1"/>
</dbReference>